<dbReference type="GO" id="GO:0005829">
    <property type="term" value="C:cytosol"/>
    <property type="evidence" value="ECO:0007669"/>
    <property type="project" value="TreeGrafter"/>
</dbReference>
<dbReference type="PANTHER" id="PTHR43198">
    <property type="entry name" value="BIFUNCTIONAL TH2 PROTEIN"/>
    <property type="match status" value="1"/>
</dbReference>
<keyword evidence="2" id="KW-1185">Reference proteome</keyword>
<dbReference type="Proteomes" id="UP001187192">
    <property type="component" value="Unassembled WGS sequence"/>
</dbReference>
<dbReference type="AlphaFoldDB" id="A0AA88E7W9"/>
<dbReference type="EMBL" id="BTGU01000921">
    <property type="protein sequence ID" value="GMN69737.1"/>
    <property type="molecule type" value="Genomic_DNA"/>
</dbReference>
<sequence length="266" mass="29752">MTSKLYDPLSQLPDHKLIIVLEFVGTCASKDSASVLVQARVDQSPDSNWETKWKALSEKSGTEIAGCLNREKTFGVIGEKMASGGEYKYEKLRTIFEDIAILEKEAITRVERSRLLRNLSSENLKAAALKMELRSEKNVHSNELAFDEVSVTTGDIERQVESALDKLELFREEIRKITKGNHTTVFIGSNMLDLLCLVEADIGLVISPSPILTGMAKHFGVSLLPLITDSVKRKRQLKGLQLWEKKPGVIYTVSCWAEIQAFILGR</sequence>
<name>A0AA88E7W9_FICCA</name>
<reference evidence="1" key="1">
    <citation type="submission" date="2023-07" db="EMBL/GenBank/DDBJ databases">
        <title>draft genome sequence of fig (Ficus carica).</title>
        <authorList>
            <person name="Takahashi T."/>
            <person name="Nishimura K."/>
        </authorList>
    </citation>
    <scope>NUCLEOTIDE SEQUENCE</scope>
</reference>
<protein>
    <submittedName>
        <fullName evidence="1">Uncharacterized protein</fullName>
    </submittedName>
</protein>
<comment type="caution">
    <text evidence="1">The sequence shown here is derived from an EMBL/GenBank/DDBJ whole genome shotgun (WGS) entry which is preliminary data.</text>
</comment>
<dbReference type="Gene3D" id="3.40.50.1000">
    <property type="entry name" value="HAD superfamily/HAD-like"/>
    <property type="match status" value="1"/>
</dbReference>
<gene>
    <name evidence="1" type="ORF">TIFTF001_038784</name>
</gene>
<dbReference type="InterPro" id="IPR036412">
    <property type="entry name" value="HAD-like_sf"/>
</dbReference>
<dbReference type="SUPFAM" id="SSF56784">
    <property type="entry name" value="HAD-like"/>
    <property type="match status" value="1"/>
</dbReference>
<dbReference type="InterPro" id="IPR023214">
    <property type="entry name" value="HAD_sf"/>
</dbReference>
<proteinExistence type="predicted"/>
<evidence type="ECO:0000313" key="1">
    <source>
        <dbReference type="EMBL" id="GMN69737.1"/>
    </source>
</evidence>
<organism evidence="1 2">
    <name type="scientific">Ficus carica</name>
    <name type="common">Common fig</name>
    <dbReference type="NCBI Taxonomy" id="3494"/>
    <lineage>
        <taxon>Eukaryota</taxon>
        <taxon>Viridiplantae</taxon>
        <taxon>Streptophyta</taxon>
        <taxon>Embryophyta</taxon>
        <taxon>Tracheophyta</taxon>
        <taxon>Spermatophyta</taxon>
        <taxon>Magnoliopsida</taxon>
        <taxon>eudicotyledons</taxon>
        <taxon>Gunneridae</taxon>
        <taxon>Pentapetalae</taxon>
        <taxon>rosids</taxon>
        <taxon>fabids</taxon>
        <taxon>Rosales</taxon>
        <taxon>Moraceae</taxon>
        <taxon>Ficeae</taxon>
        <taxon>Ficus</taxon>
    </lineage>
</organism>
<dbReference type="InterPro" id="IPR050967">
    <property type="entry name" value="Thiamine_Salvage_TenA"/>
</dbReference>
<evidence type="ECO:0000313" key="2">
    <source>
        <dbReference type="Proteomes" id="UP001187192"/>
    </source>
</evidence>
<accession>A0AA88E7W9</accession>
<dbReference type="PANTHER" id="PTHR43198:SF9">
    <property type="entry name" value="AMINOPYRIMIDINE AMINOHYDROLASE, MITOCHONDRIAL ISOFORM X1-RELATED"/>
    <property type="match status" value="1"/>
</dbReference>